<feature type="transmembrane region" description="Helical" evidence="2">
    <location>
        <begin position="281"/>
        <end position="302"/>
    </location>
</feature>
<keyword evidence="2" id="KW-0812">Transmembrane</keyword>
<name>A0A975F1W3_9SPIR</name>
<keyword evidence="2" id="KW-0472">Membrane</keyword>
<feature type="transmembrane region" description="Helical" evidence="2">
    <location>
        <begin position="156"/>
        <end position="172"/>
    </location>
</feature>
<dbReference type="PANTHER" id="PTHR36442:SF1">
    <property type="entry name" value="CYCLIC-DI-AMP PHOSPHODIESTERASE PGPH"/>
    <property type="match status" value="1"/>
</dbReference>
<dbReference type="Pfam" id="PF07698">
    <property type="entry name" value="7TM-7TMR_HD"/>
    <property type="match status" value="1"/>
</dbReference>
<dbReference type="NCBIfam" id="TIGR00277">
    <property type="entry name" value="HDIG"/>
    <property type="match status" value="1"/>
</dbReference>
<evidence type="ECO:0000259" key="3">
    <source>
        <dbReference type="PROSITE" id="PS51831"/>
    </source>
</evidence>
<dbReference type="Pfam" id="PF01966">
    <property type="entry name" value="HD"/>
    <property type="match status" value="1"/>
</dbReference>
<evidence type="ECO:0000313" key="4">
    <source>
        <dbReference type="EMBL" id="QTQ12906.1"/>
    </source>
</evidence>
<feature type="transmembrane region" description="Helical" evidence="2">
    <location>
        <begin position="184"/>
        <end position="201"/>
    </location>
</feature>
<evidence type="ECO:0000256" key="2">
    <source>
        <dbReference type="SAM" id="Phobius"/>
    </source>
</evidence>
<dbReference type="InterPro" id="IPR006675">
    <property type="entry name" value="HDIG_dom"/>
</dbReference>
<protein>
    <submittedName>
        <fullName evidence="4">HDIG domain-containing protein</fullName>
    </submittedName>
</protein>
<feature type="transmembrane region" description="Helical" evidence="2">
    <location>
        <begin position="207"/>
        <end position="230"/>
    </location>
</feature>
<keyword evidence="2" id="KW-1133">Transmembrane helix</keyword>
<dbReference type="EMBL" id="CP054257">
    <property type="protein sequence ID" value="QTQ12906.1"/>
    <property type="molecule type" value="Genomic_DNA"/>
</dbReference>
<organism evidence="4 5">
    <name type="scientific">Treponema parvum</name>
    <dbReference type="NCBI Taxonomy" id="138851"/>
    <lineage>
        <taxon>Bacteria</taxon>
        <taxon>Pseudomonadati</taxon>
        <taxon>Spirochaetota</taxon>
        <taxon>Spirochaetia</taxon>
        <taxon>Spirochaetales</taxon>
        <taxon>Treponemataceae</taxon>
        <taxon>Treponema</taxon>
    </lineage>
</organism>
<reference evidence="4" key="2">
    <citation type="journal article" date="2021" name="Microbiol. Resour. Announc.">
        <title>Complete Genome Sequences of Three Human Oral Treponema parvum Isolates.</title>
        <authorList>
            <person name="Zeng H."/>
            <person name="Watt R.M."/>
        </authorList>
    </citation>
    <scope>NUCLEOTIDE SEQUENCE</scope>
    <source>
        <strain evidence="4">ATCC 700773</strain>
    </source>
</reference>
<reference evidence="4" key="1">
    <citation type="submission" date="2020-05" db="EMBL/GenBank/DDBJ databases">
        <authorList>
            <person name="Zeng H."/>
            <person name="Chan Y.K."/>
            <person name="Watt R.M."/>
        </authorList>
    </citation>
    <scope>NUCLEOTIDE SEQUENCE</scope>
    <source>
        <strain evidence="4">ATCC 700773</strain>
    </source>
</reference>
<feature type="domain" description="HD" evidence="3">
    <location>
        <begin position="339"/>
        <end position="481"/>
    </location>
</feature>
<dbReference type="AlphaFoldDB" id="A0A975F1W3"/>
<dbReference type="Gene3D" id="1.10.3210.10">
    <property type="entry name" value="Hypothetical protein af1432"/>
    <property type="match status" value="1"/>
</dbReference>
<feature type="transmembrane region" description="Helical" evidence="2">
    <location>
        <begin position="26"/>
        <end position="45"/>
    </location>
</feature>
<dbReference type="SMART" id="SM00471">
    <property type="entry name" value="HDc"/>
    <property type="match status" value="1"/>
</dbReference>
<dbReference type="PROSITE" id="PS51831">
    <property type="entry name" value="HD"/>
    <property type="match status" value="1"/>
</dbReference>
<evidence type="ECO:0000313" key="5">
    <source>
        <dbReference type="Proteomes" id="UP000671995"/>
    </source>
</evidence>
<sequence length="572" mass="63448">MKDKNASSEDKNYLHDAVLAFFKRNIANIILILCAFAALSVINYFNISTTETVASFTLNDFEIGQIADRTIIAAKSLAPDIENPVAVEEGEKIIRKGFPISAEAYEKLRKIAESPIYMDFRAFANYTLYLLLIAILWCFLSSSEILGIRINFKESLVEVIFFVLVFAVASLGRKSPLFASDYSILIIIPCAFAIFLITVLFNHISTYFFVCMLSLGVLCATGFRLIPALYTLCSSISAAIIVRRITRRIDMVLASILISVLNAVFVMLLKVIFNDNFLDGVQIFAGVALSGFISGILALGFLTPLEMLLNTASVFRLMDLSDVNNQPIMRRMLLVASGTYSHSMMVSSLAENAAHAIGANALLARVGAYYHDIGKLDQPEYFTENQGSMENKHNEINPSLSVSIIRSHVKKGVEKARQMHLPQPIIDIIAEHHGNSVIAYFYNEAKKKDPNVSPEDFSYNGTPPTTRESAVVMLADTVEAACRTLENPSASRIDKFVRQLIAAKIEHHQLDNCPITFSDIAKIRESFVQLLTAYHHTRVEYPDQKDPDEAEAAPSNDEISAEKDPGETKKNG</sequence>
<feature type="compositionally biased region" description="Basic and acidic residues" evidence="1">
    <location>
        <begin position="560"/>
        <end position="572"/>
    </location>
</feature>
<dbReference type="InterPro" id="IPR011621">
    <property type="entry name" value="Metal-dep_PHydrolase_7TM_intra"/>
</dbReference>
<dbReference type="PANTHER" id="PTHR36442">
    <property type="entry name" value="CYCLIC-DI-AMP PHOSPHODIESTERASE PGPH"/>
    <property type="match status" value="1"/>
</dbReference>
<proteinExistence type="predicted"/>
<feature type="transmembrane region" description="Helical" evidence="2">
    <location>
        <begin position="128"/>
        <end position="150"/>
    </location>
</feature>
<feature type="transmembrane region" description="Helical" evidence="2">
    <location>
        <begin position="251"/>
        <end position="269"/>
    </location>
</feature>
<dbReference type="Proteomes" id="UP000671995">
    <property type="component" value="Chromosome"/>
</dbReference>
<dbReference type="InterPro" id="IPR003607">
    <property type="entry name" value="HD/PDEase_dom"/>
</dbReference>
<gene>
    <name evidence="4" type="ORF">HRI96_07455</name>
</gene>
<dbReference type="InterPro" id="IPR006674">
    <property type="entry name" value="HD_domain"/>
</dbReference>
<dbReference type="CDD" id="cd00077">
    <property type="entry name" value="HDc"/>
    <property type="match status" value="1"/>
</dbReference>
<dbReference type="InterPro" id="IPR052722">
    <property type="entry name" value="PgpH_phosphodiesterase"/>
</dbReference>
<evidence type="ECO:0000256" key="1">
    <source>
        <dbReference type="SAM" id="MobiDB-lite"/>
    </source>
</evidence>
<feature type="region of interest" description="Disordered" evidence="1">
    <location>
        <begin position="539"/>
        <end position="572"/>
    </location>
</feature>
<accession>A0A975F1W3</accession>
<dbReference type="SUPFAM" id="SSF109604">
    <property type="entry name" value="HD-domain/PDEase-like"/>
    <property type="match status" value="1"/>
</dbReference>